<feature type="transmembrane region" description="Helical" evidence="2">
    <location>
        <begin position="83"/>
        <end position="99"/>
    </location>
</feature>
<dbReference type="Pfam" id="PF19609">
    <property type="entry name" value="DUF6114"/>
    <property type="match status" value="1"/>
</dbReference>
<feature type="transmembrane region" description="Helical" evidence="2">
    <location>
        <begin position="56"/>
        <end position="76"/>
    </location>
</feature>
<dbReference type="RefSeq" id="WP_344966670.1">
    <property type="nucleotide sequence ID" value="NZ_BAABDD010000001.1"/>
</dbReference>
<feature type="transmembrane region" description="Helical" evidence="2">
    <location>
        <begin position="27"/>
        <end position="50"/>
    </location>
</feature>
<gene>
    <name evidence="3" type="ORF">GCM10022402_04340</name>
</gene>
<evidence type="ECO:0000313" key="3">
    <source>
        <dbReference type="EMBL" id="GAA3726739.1"/>
    </source>
</evidence>
<accession>A0ABP7EYR7</accession>
<evidence type="ECO:0000256" key="1">
    <source>
        <dbReference type="SAM" id="MobiDB-lite"/>
    </source>
</evidence>
<evidence type="ECO:0000256" key="2">
    <source>
        <dbReference type="SAM" id="Phobius"/>
    </source>
</evidence>
<feature type="compositionally biased region" description="Acidic residues" evidence="1">
    <location>
        <begin position="282"/>
        <end position="297"/>
    </location>
</feature>
<name>A0ABP7EYR7_9ACTN</name>
<dbReference type="EMBL" id="BAABDD010000001">
    <property type="protein sequence ID" value="GAA3726739.1"/>
    <property type="molecule type" value="Genomic_DNA"/>
</dbReference>
<feature type="compositionally biased region" description="Low complexity" evidence="1">
    <location>
        <begin position="270"/>
        <end position="281"/>
    </location>
</feature>
<organism evidence="3 4">
    <name type="scientific">Salinactinospora qingdaonensis</name>
    <dbReference type="NCBI Taxonomy" id="702744"/>
    <lineage>
        <taxon>Bacteria</taxon>
        <taxon>Bacillati</taxon>
        <taxon>Actinomycetota</taxon>
        <taxon>Actinomycetes</taxon>
        <taxon>Streptosporangiales</taxon>
        <taxon>Nocardiopsidaceae</taxon>
        <taxon>Salinactinospora</taxon>
    </lineage>
</organism>
<keyword evidence="4" id="KW-1185">Reference proteome</keyword>
<keyword evidence="2" id="KW-1133">Transmembrane helix</keyword>
<proteinExistence type="predicted"/>
<protein>
    <submittedName>
        <fullName evidence="3">Uncharacterized protein</fullName>
    </submittedName>
</protein>
<feature type="compositionally biased region" description="Pro residues" evidence="1">
    <location>
        <begin position="173"/>
        <end position="184"/>
    </location>
</feature>
<keyword evidence="2" id="KW-0812">Transmembrane</keyword>
<keyword evidence="2" id="KW-0472">Membrane</keyword>
<dbReference type="InterPro" id="IPR046096">
    <property type="entry name" value="DUF6114"/>
</dbReference>
<feature type="region of interest" description="Disordered" evidence="1">
    <location>
        <begin position="128"/>
        <end position="189"/>
    </location>
</feature>
<feature type="region of interest" description="Disordered" evidence="1">
    <location>
        <begin position="213"/>
        <end position="297"/>
    </location>
</feature>
<dbReference type="Proteomes" id="UP001500908">
    <property type="component" value="Unassembled WGS sequence"/>
</dbReference>
<sequence length="474" mass="49542">MSTHSSIARRAHGAWLAFRRWRGSRPFWGGLLSVLAGVDILLAPLAPLPLLVQQGIAGVSSYVVGLLLIAIGVLAWLQPAQRIFYGIVAILLALASFVTSNFGGFLIGMLLGLVGGSLIFGWLPEKRPRRRSGGRRGEPPTDTDAPQGVDGAGEADTVSPTDSAGDTVTPPTHRLPPSSPPQPGPDRLHSTLALTTAVALAMAPSPALGLPWDDWFGSGDSGQSPSPSPSPSASVSPSARPSGAVSPSASSAPSETPSPSPGTGAGGGQPPSDSTGGAQEGDAADDTEEEGEEQAADCEIQEGAPAEDATEEEFRQAVEACQSARENGQSIDVAVTQSEQPWTAGTADTGLTADSLTMIGASFDGVVEYPTADGPRRFLKLSMDSARFEAAEQFFYRSGTRITLEHPQLRMDGDVVMHVTKMRASILGLELTFTPDFPPPLLLPVMYVTELEVDQPLAQADQIDISGLNEYVNL</sequence>
<reference evidence="4" key="1">
    <citation type="journal article" date="2019" name="Int. J. Syst. Evol. Microbiol.">
        <title>The Global Catalogue of Microorganisms (GCM) 10K type strain sequencing project: providing services to taxonomists for standard genome sequencing and annotation.</title>
        <authorList>
            <consortium name="The Broad Institute Genomics Platform"/>
            <consortium name="The Broad Institute Genome Sequencing Center for Infectious Disease"/>
            <person name="Wu L."/>
            <person name="Ma J."/>
        </authorList>
    </citation>
    <scope>NUCLEOTIDE SEQUENCE [LARGE SCALE GENOMIC DNA]</scope>
    <source>
        <strain evidence="4">JCM 17137</strain>
    </source>
</reference>
<evidence type="ECO:0000313" key="4">
    <source>
        <dbReference type="Proteomes" id="UP001500908"/>
    </source>
</evidence>
<comment type="caution">
    <text evidence="3">The sequence shown here is derived from an EMBL/GenBank/DDBJ whole genome shotgun (WGS) entry which is preliminary data.</text>
</comment>
<feature type="compositionally biased region" description="Low complexity" evidence="1">
    <location>
        <begin position="217"/>
        <end position="257"/>
    </location>
</feature>